<feature type="transmembrane region" description="Helical" evidence="1">
    <location>
        <begin position="7"/>
        <end position="28"/>
    </location>
</feature>
<evidence type="ECO:0008006" key="4">
    <source>
        <dbReference type="Google" id="ProtNLM"/>
    </source>
</evidence>
<sequence length="85" mass="9417">MQKFAQINMYILAGFWLAFVVNLVMPFGGSLGTGVLWAGMVFLVLHVIELALVYSKLKAVDRNGTSDIVAVLAFGILYWKPLLKK</sequence>
<evidence type="ECO:0000256" key="1">
    <source>
        <dbReference type="SAM" id="Phobius"/>
    </source>
</evidence>
<keyword evidence="1" id="KW-0472">Membrane</keyword>
<evidence type="ECO:0000313" key="3">
    <source>
        <dbReference type="Proteomes" id="UP000051213"/>
    </source>
</evidence>
<organism evidence="2 3">
    <name type="scientific">SAR92 bacterium BACL26 MAG-121220-bin70</name>
    <dbReference type="NCBI Taxonomy" id="1655626"/>
    <lineage>
        <taxon>Bacteria</taxon>
        <taxon>Pseudomonadati</taxon>
        <taxon>Pseudomonadota</taxon>
        <taxon>Gammaproteobacteria</taxon>
        <taxon>Cellvibrionales</taxon>
        <taxon>Porticoccaceae</taxon>
        <taxon>SAR92 clade</taxon>
    </lineage>
</organism>
<gene>
    <name evidence="2" type="ORF">ABS24_08345</name>
</gene>
<reference evidence="2 3" key="1">
    <citation type="submission" date="2015-10" db="EMBL/GenBank/DDBJ databases">
        <title>Metagenome-Assembled Genomes uncover a global brackish microbiome.</title>
        <authorList>
            <person name="Hugerth L.W."/>
            <person name="Larsson J."/>
            <person name="Alneberg J."/>
            <person name="Lindh M.V."/>
            <person name="Legrand C."/>
            <person name="Pinhassi J."/>
            <person name="Andersson A.F."/>
        </authorList>
    </citation>
    <scope>NUCLEOTIDE SEQUENCE [LARGE SCALE GENOMIC DNA]</scope>
    <source>
        <strain evidence="2">BACL26 MAG-121220-bin70</strain>
    </source>
</reference>
<dbReference type="Proteomes" id="UP000051213">
    <property type="component" value="Unassembled WGS sequence"/>
</dbReference>
<accession>A0A0R2TYV3</accession>
<keyword evidence="1" id="KW-0812">Transmembrane</keyword>
<name>A0A0R2TYV3_9GAMM</name>
<keyword evidence="1" id="KW-1133">Transmembrane helix</keyword>
<dbReference type="Pfam" id="PF06611">
    <property type="entry name" value="DUF1145"/>
    <property type="match status" value="1"/>
</dbReference>
<feature type="transmembrane region" description="Helical" evidence="1">
    <location>
        <begin position="34"/>
        <end position="54"/>
    </location>
</feature>
<dbReference type="EMBL" id="LICA01000348">
    <property type="protein sequence ID" value="KRO92311.1"/>
    <property type="molecule type" value="Genomic_DNA"/>
</dbReference>
<comment type="caution">
    <text evidence="2">The sequence shown here is derived from an EMBL/GenBank/DDBJ whole genome shotgun (WGS) entry which is preliminary data.</text>
</comment>
<dbReference type="AlphaFoldDB" id="A0A0R2TYV3"/>
<protein>
    <recommendedName>
        <fullName evidence="4">DUF1145 domain-containing protein</fullName>
    </recommendedName>
</protein>
<proteinExistence type="predicted"/>
<dbReference type="InterPro" id="IPR009525">
    <property type="entry name" value="DUF1145"/>
</dbReference>
<evidence type="ECO:0000313" key="2">
    <source>
        <dbReference type="EMBL" id="KRO92311.1"/>
    </source>
</evidence>